<dbReference type="InterPro" id="IPR036974">
    <property type="entry name" value="PUA_sf"/>
</dbReference>
<evidence type="ECO:0000256" key="3">
    <source>
        <dbReference type="ARBA" id="ARBA00022691"/>
    </source>
</evidence>
<dbReference type="SUPFAM" id="SSF88697">
    <property type="entry name" value="PUA domain-like"/>
    <property type="match status" value="1"/>
</dbReference>
<dbReference type="Gene3D" id="3.40.50.150">
    <property type="entry name" value="Vaccinia Virus protein VP39"/>
    <property type="match status" value="1"/>
</dbReference>
<dbReference type="GO" id="GO:0003723">
    <property type="term" value="F:RNA binding"/>
    <property type="evidence" value="ECO:0007669"/>
    <property type="project" value="InterPro"/>
</dbReference>
<sequence length="398" mass="45061">MKTIINVKVNKKAAVKLKNGFPLIEKDAVENSKMLKEEGTIIRVLDDKKNYIGTGYYGVQNKGLGWIITCEPEVSIDKDFFVKKIKTALHLRKALFDDPNTTAFRVFNGEGDGVGGLIIDYYDGFYVIHWYSLGIYAFRDDILAAMKEKVDYKGIYEKKRFDLKGQYIEDDDFVAGERGEFPIVVKENGVNFAVDLNDGAMTGVFLDQRNVRKAIRERYSKDADMLNMFSYTGAFSVCSALGGAKKTTSVDVANRSRAKTIQQFEVNGMDAAQHEIVVDDVFQYFKYAARKGRTFDLVVVDPPSFAKTKKRTFSAAKDYTTLMKETIDLTNDNGVIVASTNSSAFDLKKFKSFIKTACKEKNVSYTILEQYTLPDDFRTLKEFPEGDYLKVLFIKISK</sequence>
<dbReference type="GO" id="GO:0008168">
    <property type="term" value="F:methyltransferase activity"/>
    <property type="evidence" value="ECO:0007669"/>
    <property type="project" value="UniProtKB-KW"/>
</dbReference>
<dbReference type="EMBL" id="MSFI01000002">
    <property type="protein sequence ID" value="OMP68379.1"/>
    <property type="molecule type" value="Genomic_DNA"/>
</dbReference>
<feature type="domain" description="S-adenosylmethionine-dependent methyltransferase" evidence="4">
    <location>
        <begin position="173"/>
        <end position="347"/>
    </location>
</feature>
<dbReference type="Gene3D" id="2.30.130.10">
    <property type="entry name" value="PUA domain"/>
    <property type="match status" value="1"/>
</dbReference>
<feature type="domain" description="RlmI-like PUA" evidence="5">
    <location>
        <begin position="7"/>
        <end position="69"/>
    </location>
</feature>
<dbReference type="CDD" id="cd11572">
    <property type="entry name" value="RlmI_M_like"/>
    <property type="match status" value="1"/>
</dbReference>
<evidence type="ECO:0000259" key="4">
    <source>
        <dbReference type="Pfam" id="PF10672"/>
    </source>
</evidence>
<dbReference type="PANTHER" id="PTHR43042">
    <property type="entry name" value="SAM-DEPENDENT METHYLTRANSFERASE"/>
    <property type="match status" value="1"/>
</dbReference>
<dbReference type="STRING" id="1714355.BTO28_01800"/>
<dbReference type="Gene3D" id="3.30.750.80">
    <property type="entry name" value="RNA methyltransferase domain (HRMD) like"/>
    <property type="match status" value="1"/>
</dbReference>
<organism evidence="6 7">
    <name type="scientific">Domibacillus epiphyticus</name>
    <dbReference type="NCBI Taxonomy" id="1714355"/>
    <lineage>
        <taxon>Bacteria</taxon>
        <taxon>Bacillati</taxon>
        <taxon>Bacillota</taxon>
        <taxon>Bacilli</taxon>
        <taxon>Bacillales</taxon>
        <taxon>Bacillaceae</taxon>
        <taxon>Domibacillus</taxon>
    </lineage>
</organism>
<dbReference type="InterPro" id="IPR029063">
    <property type="entry name" value="SAM-dependent_MTases_sf"/>
</dbReference>
<dbReference type="OrthoDB" id="9805492at2"/>
<dbReference type="RefSeq" id="WP_076763499.1">
    <property type="nucleotide sequence ID" value="NZ_MSFI01000002.1"/>
</dbReference>
<dbReference type="AlphaFoldDB" id="A0A1V2ABL9"/>
<keyword evidence="1 6" id="KW-0489">Methyltransferase</keyword>
<proteinExistence type="predicted"/>
<name>A0A1V2ABL9_9BACI</name>
<keyword evidence="7" id="KW-1185">Reference proteome</keyword>
<dbReference type="PANTHER" id="PTHR43042:SF3">
    <property type="entry name" value="RIBOSOMAL RNA LARGE SUBUNIT METHYLTRANSFERASE YWBD-RELATED"/>
    <property type="match status" value="1"/>
</dbReference>
<gene>
    <name evidence="6" type="ORF">BTO28_01800</name>
</gene>
<dbReference type="SUPFAM" id="SSF53335">
    <property type="entry name" value="S-adenosyl-L-methionine-dependent methyltransferases"/>
    <property type="match status" value="1"/>
</dbReference>
<keyword evidence="3" id="KW-0949">S-adenosyl-L-methionine</keyword>
<keyword evidence="2 6" id="KW-0808">Transferase</keyword>
<evidence type="ECO:0000256" key="2">
    <source>
        <dbReference type="ARBA" id="ARBA00022679"/>
    </source>
</evidence>
<dbReference type="InterPro" id="IPR019614">
    <property type="entry name" value="SAM-dep_methyl-trfase"/>
</dbReference>
<accession>A0A1V2ABL9</accession>
<dbReference type="Proteomes" id="UP000188613">
    <property type="component" value="Unassembled WGS sequence"/>
</dbReference>
<dbReference type="Pfam" id="PF10672">
    <property type="entry name" value="Methyltrans_SAM"/>
    <property type="match status" value="1"/>
</dbReference>
<protein>
    <submittedName>
        <fullName evidence="6">50S rRNA methyltransferase</fullName>
    </submittedName>
</protein>
<evidence type="ECO:0000313" key="7">
    <source>
        <dbReference type="Proteomes" id="UP000188613"/>
    </source>
</evidence>
<dbReference type="CDD" id="cd21153">
    <property type="entry name" value="PUA_RlmI"/>
    <property type="match status" value="1"/>
</dbReference>
<evidence type="ECO:0000313" key="6">
    <source>
        <dbReference type="EMBL" id="OMP68379.1"/>
    </source>
</evidence>
<dbReference type="Pfam" id="PF17785">
    <property type="entry name" value="PUA_3"/>
    <property type="match status" value="1"/>
</dbReference>
<dbReference type="GO" id="GO:0032259">
    <property type="term" value="P:methylation"/>
    <property type="evidence" value="ECO:0007669"/>
    <property type="project" value="UniProtKB-KW"/>
</dbReference>
<evidence type="ECO:0000259" key="5">
    <source>
        <dbReference type="Pfam" id="PF17785"/>
    </source>
</evidence>
<dbReference type="InterPro" id="IPR015947">
    <property type="entry name" value="PUA-like_sf"/>
</dbReference>
<comment type="caution">
    <text evidence="6">The sequence shown here is derived from an EMBL/GenBank/DDBJ whole genome shotgun (WGS) entry which is preliminary data.</text>
</comment>
<dbReference type="InterPro" id="IPR041532">
    <property type="entry name" value="RlmI-like_PUA"/>
</dbReference>
<reference evidence="6 7" key="1">
    <citation type="submission" date="2016-12" db="EMBL/GenBank/DDBJ databases">
        <title>Domibacillus sp. SAB 38T whole genome sequencing.</title>
        <authorList>
            <person name="Verma A."/>
            <person name="Ojha A.K."/>
            <person name="Krishnamurthi S."/>
        </authorList>
    </citation>
    <scope>NUCLEOTIDE SEQUENCE [LARGE SCALE GENOMIC DNA]</scope>
    <source>
        <strain evidence="6 7">SAB 38</strain>
    </source>
</reference>
<evidence type="ECO:0000256" key="1">
    <source>
        <dbReference type="ARBA" id="ARBA00022603"/>
    </source>
</evidence>